<feature type="transmembrane region" description="Helical" evidence="1">
    <location>
        <begin position="89"/>
        <end position="110"/>
    </location>
</feature>
<dbReference type="Proteomes" id="UP000683310">
    <property type="component" value="Chromosome"/>
</dbReference>
<evidence type="ECO:0008006" key="4">
    <source>
        <dbReference type="Google" id="ProtNLM"/>
    </source>
</evidence>
<evidence type="ECO:0000256" key="1">
    <source>
        <dbReference type="SAM" id="Phobius"/>
    </source>
</evidence>
<gene>
    <name evidence="2" type="ORF">KHQ06_06245</name>
</gene>
<keyword evidence="3" id="KW-1185">Reference proteome</keyword>
<organism evidence="2 3">
    <name type="scientific">Nocardia tengchongensis</name>
    <dbReference type="NCBI Taxonomy" id="2055889"/>
    <lineage>
        <taxon>Bacteria</taxon>
        <taxon>Bacillati</taxon>
        <taxon>Actinomycetota</taxon>
        <taxon>Actinomycetes</taxon>
        <taxon>Mycobacteriales</taxon>
        <taxon>Nocardiaceae</taxon>
        <taxon>Nocardia</taxon>
    </lineage>
</organism>
<feature type="transmembrane region" description="Helical" evidence="1">
    <location>
        <begin position="58"/>
        <end position="77"/>
    </location>
</feature>
<reference evidence="2 3" key="1">
    <citation type="submission" date="2021-04" db="EMBL/GenBank/DDBJ databases">
        <title>Nocardia tengchongensis.</title>
        <authorList>
            <person name="Zhuang k."/>
            <person name="Ran Y."/>
            <person name="Li W."/>
        </authorList>
    </citation>
    <scope>NUCLEOTIDE SEQUENCE [LARGE SCALE GENOMIC DNA]</scope>
    <source>
        <strain evidence="2 3">CFH S0057</strain>
    </source>
</reference>
<keyword evidence="1" id="KW-0812">Transmembrane</keyword>
<keyword evidence="1" id="KW-0472">Membrane</keyword>
<evidence type="ECO:0000313" key="2">
    <source>
        <dbReference type="EMBL" id="QVI22628.1"/>
    </source>
</evidence>
<name>A0ABX8CU25_9NOCA</name>
<protein>
    <recommendedName>
        <fullName evidence="4">MFS transporter</fullName>
    </recommendedName>
</protein>
<dbReference type="EMBL" id="CP074371">
    <property type="protein sequence ID" value="QVI22628.1"/>
    <property type="molecule type" value="Genomic_DNA"/>
</dbReference>
<keyword evidence="1" id="KW-1133">Transmembrane helix</keyword>
<proteinExistence type="predicted"/>
<sequence>MSSVRGGLAGVAMAALAVGAHGFAGGGYPGTSGLMLLVLAAAALGALAAALRPPAALPILMVAGQPACHVALSGLVQHGHAARAMEFTAHGPMLLAHAAAGAGCAFLILVAERLYGLISRAVRVALTRPARPPARVARLRPAHHSPVSKTLLALGAIAPRAPPVTA</sequence>
<feature type="transmembrane region" description="Helical" evidence="1">
    <location>
        <begin position="32"/>
        <end position="51"/>
    </location>
</feature>
<accession>A0ABX8CU25</accession>
<evidence type="ECO:0000313" key="3">
    <source>
        <dbReference type="Proteomes" id="UP000683310"/>
    </source>
</evidence>